<feature type="domain" description="VOC" evidence="1">
    <location>
        <begin position="10"/>
        <end position="129"/>
    </location>
</feature>
<reference evidence="2 3" key="1">
    <citation type="journal article" date="2009" name="Int. J. Syst. Evol. Microbiol.">
        <title>Paenibacillus contaminans sp. nov., isolated from a contaminated laboratory plate.</title>
        <authorList>
            <person name="Chou J.H."/>
            <person name="Lee J.H."/>
            <person name="Lin M.C."/>
            <person name="Chang P.S."/>
            <person name="Arun A.B."/>
            <person name="Young C.C."/>
            <person name="Chen W.M."/>
        </authorList>
    </citation>
    <scope>NUCLEOTIDE SEQUENCE [LARGE SCALE GENOMIC DNA]</scope>
    <source>
        <strain evidence="2 3">CKOBP-6</strain>
    </source>
</reference>
<gene>
    <name evidence="2" type="ORF">DQG23_26940</name>
</gene>
<dbReference type="PROSITE" id="PS51819">
    <property type="entry name" value="VOC"/>
    <property type="match status" value="1"/>
</dbReference>
<protein>
    <submittedName>
        <fullName evidence="2">Bleomycin resistance protein</fullName>
    </submittedName>
</protein>
<evidence type="ECO:0000259" key="1">
    <source>
        <dbReference type="PROSITE" id="PS51819"/>
    </source>
</evidence>
<keyword evidence="3" id="KW-1185">Reference proteome</keyword>
<dbReference type="Proteomes" id="UP000250369">
    <property type="component" value="Unassembled WGS sequence"/>
</dbReference>
<dbReference type="EMBL" id="QMFB01000018">
    <property type="protein sequence ID" value="RAV17757.1"/>
    <property type="molecule type" value="Genomic_DNA"/>
</dbReference>
<organism evidence="2 3">
    <name type="scientific">Paenibacillus contaminans</name>
    <dbReference type="NCBI Taxonomy" id="450362"/>
    <lineage>
        <taxon>Bacteria</taxon>
        <taxon>Bacillati</taxon>
        <taxon>Bacillota</taxon>
        <taxon>Bacilli</taxon>
        <taxon>Bacillales</taxon>
        <taxon>Paenibacillaceae</taxon>
        <taxon>Paenibacillus</taxon>
    </lineage>
</organism>
<dbReference type="InterPro" id="IPR037523">
    <property type="entry name" value="VOC_core"/>
</dbReference>
<dbReference type="SUPFAM" id="SSF54593">
    <property type="entry name" value="Glyoxalase/Bleomycin resistance protein/Dihydroxybiphenyl dioxygenase"/>
    <property type="match status" value="1"/>
</dbReference>
<dbReference type="AlphaFoldDB" id="A0A329MJC5"/>
<dbReference type="OrthoDB" id="194298at2"/>
<dbReference type="Gene3D" id="3.10.180.10">
    <property type="entry name" value="2,3-Dihydroxybiphenyl 1,2-Dioxygenase, domain 1"/>
    <property type="match status" value="1"/>
</dbReference>
<name>A0A329MJC5_9BACL</name>
<evidence type="ECO:0000313" key="3">
    <source>
        <dbReference type="Proteomes" id="UP000250369"/>
    </source>
</evidence>
<dbReference type="Pfam" id="PF00903">
    <property type="entry name" value="Glyoxalase"/>
    <property type="match status" value="1"/>
</dbReference>
<comment type="caution">
    <text evidence="2">The sequence shown here is derived from an EMBL/GenBank/DDBJ whole genome shotgun (WGS) entry which is preliminary data.</text>
</comment>
<dbReference type="RefSeq" id="WP_113034123.1">
    <property type="nucleotide sequence ID" value="NZ_QMFB01000018.1"/>
</dbReference>
<proteinExistence type="predicted"/>
<accession>A0A329MJC5</accession>
<evidence type="ECO:0000313" key="2">
    <source>
        <dbReference type="EMBL" id="RAV17757.1"/>
    </source>
</evidence>
<sequence>MTIAKENVKMTGPAMVLNVADLPKAVEFYERVLGFEREEAGGHVHMSRGTAVFILHPVPNPSDVRPNSSAEGGLYFDAYCYTDDVRSLFEELKGRGADIVRGVDPLDWNEQWIEFTIKDLNGYCITFGG</sequence>
<dbReference type="InterPro" id="IPR004360">
    <property type="entry name" value="Glyas_Fos-R_dOase_dom"/>
</dbReference>
<dbReference type="InterPro" id="IPR029068">
    <property type="entry name" value="Glyas_Bleomycin-R_OHBP_Dase"/>
</dbReference>